<sequence length="167" mass="18778">MKLFAIYIGGEHPGANIEVHDMRFLVAPSIEATKDALLAQWWGREGTLHIDCWSEISQADGYDISLLPTPFEGKEKLYYVNLGGYDGVAFAEQHRNVFVVADSLPAAKARAIRRAKGWTDAHRDEMYEAEQAFALDDVAGAERLYIHLKPSLMSGDPDFTCRYMPIR</sequence>
<gene>
    <name evidence="2" type="ORF">RM53_14145</name>
</gene>
<evidence type="ECO:0000259" key="1">
    <source>
        <dbReference type="Pfam" id="PF07566"/>
    </source>
</evidence>
<dbReference type="InterPro" id="IPR011440">
    <property type="entry name" value="DUF1543"/>
</dbReference>
<dbReference type="Proteomes" id="UP000031166">
    <property type="component" value="Unassembled WGS sequence"/>
</dbReference>
<protein>
    <recommendedName>
        <fullName evidence="1">DUF1543 domain-containing protein</fullName>
    </recommendedName>
</protein>
<proteinExistence type="predicted"/>
<evidence type="ECO:0000313" key="2">
    <source>
        <dbReference type="EMBL" id="KIC55973.1"/>
    </source>
</evidence>
<dbReference type="AlphaFoldDB" id="A0A0B4DP03"/>
<dbReference type="Pfam" id="PF07566">
    <property type="entry name" value="DUF1543"/>
    <property type="match status" value="1"/>
</dbReference>
<organism evidence="2 3">
    <name type="scientific">Brevundimonas nasdae</name>
    <dbReference type="NCBI Taxonomy" id="172043"/>
    <lineage>
        <taxon>Bacteria</taxon>
        <taxon>Pseudomonadati</taxon>
        <taxon>Pseudomonadota</taxon>
        <taxon>Alphaproteobacteria</taxon>
        <taxon>Caulobacterales</taxon>
        <taxon>Caulobacteraceae</taxon>
        <taxon>Brevundimonas</taxon>
    </lineage>
</organism>
<comment type="caution">
    <text evidence="2">The sequence shown here is derived from an EMBL/GenBank/DDBJ whole genome shotgun (WGS) entry which is preliminary data.</text>
</comment>
<name>A0A0B4DP03_9CAUL</name>
<dbReference type="RefSeq" id="WP_039247702.1">
    <property type="nucleotide sequence ID" value="NZ_JWSY01000027.1"/>
</dbReference>
<feature type="domain" description="DUF1543" evidence="1">
    <location>
        <begin position="15"/>
        <end position="66"/>
    </location>
</feature>
<reference evidence="2 3" key="1">
    <citation type="submission" date="2014-12" db="EMBL/GenBank/DDBJ databases">
        <title>Genome sequencing of Brevundimonas nasdae TPW30.</title>
        <authorList>
            <person name="Tan P.W."/>
            <person name="Chan K.-G."/>
        </authorList>
    </citation>
    <scope>NUCLEOTIDE SEQUENCE [LARGE SCALE GENOMIC DNA]</scope>
    <source>
        <strain evidence="2 3">TPW30</strain>
    </source>
</reference>
<dbReference type="Gene3D" id="3.10.20.10">
    <property type="match status" value="2"/>
</dbReference>
<evidence type="ECO:0000313" key="3">
    <source>
        <dbReference type="Proteomes" id="UP000031166"/>
    </source>
</evidence>
<dbReference type="EMBL" id="JWSY01000027">
    <property type="protein sequence ID" value="KIC55973.1"/>
    <property type="molecule type" value="Genomic_DNA"/>
</dbReference>
<dbReference type="STRING" id="172043.RM53_14145"/>
<accession>A0A0B4DP03</accession>